<evidence type="ECO:0000256" key="1">
    <source>
        <dbReference type="SAM" id="SignalP"/>
    </source>
</evidence>
<dbReference type="RefSeq" id="WP_336496300.1">
    <property type="nucleotide sequence ID" value="NZ_JBAWSY010000002.1"/>
</dbReference>
<organism evidence="2 3">
    <name type="scientific">Psychrobacillus mangrovi</name>
    <dbReference type="NCBI Taxonomy" id="3117745"/>
    <lineage>
        <taxon>Bacteria</taxon>
        <taxon>Bacillati</taxon>
        <taxon>Bacillota</taxon>
        <taxon>Bacilli</taxon>
        <taxon>Bacillales</taxon>
        <taxon>Bacillaceae</taxon>
        <taxon>Psychrobacillus</taxon>
    </lineage>
</organism>
<reference evidence="2 3" key="1">
    <citation type="submission" date="2024-01" db="EMBL/GenBank/DDBJ databases">
        <title>Seven novel Bacillus-like species.</title>
        <authorList>
            <person name="Liu G."/>
        </authorList>
    </citation>
    <scope>NUCLEOTIDE SEQUENCE [LARGE SCALE GENOMIC DNA]</scope>
    <source>
        <strain evidence="2 3">FJAT-51614</strain>
    </source>
</reference>
<evidence type="ECO:0000313" key="3">
    <source>
        <dbReference type="Proteomes" id="UP001364890"/>
    </source>
</evidence>
<feature type="signal peptide" evidence="1">
    <location>
        <begin position="1"/>
        <end position="27"/>
    </location>
</feature>
<evidence type="ECO:0000313" key="2">
    <source>
        <dbReference type="EMBL" id="MEI4768746.1"/>
    </source>
</evidence>
<sequence>MKNLVKIIAATVLLLSLTIAHVGSASASTPAKIMWGKTELKIGQIGKVTILEDTPLVKITSDGKLTTVRTLKKGDEYRVYSYKSTFNGLYGVGAGSFVQKNSKLKYETPSKKKLEILGFQKLFQEARAKQLTTITGYHTKQDILTLFNPYFTEEFTSQFISNSMLTKDINGVTHYHFPQNTDNINDNFLVEGNFAWTEKTSIMHYQAPSVDKDNNKGTENLVKISEYRNWDEFVKPHTYTIKLLKIDNKTYKIVEIQKQY</sequence>
<feature type="chain" id="PRO_5046434510" evidence="1">
    <location>
        <begin position="28"/>
        <end position="260"/>
    </location>
</feature>
<dbReference type="Proteomes" id="UP001364890">
    <property type="component" value="Unassembled WGS sequence"/>
</dbReference>
<protein>
    <submittedName>
        <fullName evidence="2">Uncharacterized protein</fullName>
    </submittedName>
</protein>
<dbReference type="EMBL" id="JBAWSY010000002">
    <property type="protein sequence ID" value="MEI4768746.1"/>
    <property type="molecule type" value="Genomic_DNA"/>
</dbReference>
<proteinExistence type="predicted"/>
<name>A0ABU8F3W9_9BACI</name>
<comment type="caution">
    <text evidence="2">The sequence shown here is derived from an EMBL/GenBank/DDBJ whole genome shotgun (WGS) entry which is preliminary data.</text>
</comment>
<gene>
    <name evidence="2" type="ORF">WAX74_03615</name>
</gene>
<keyword evidence="3" id="KW-1185">Reference proteome</keyword>
<keyword evidence="1" id="KW-0732">Signal</keyword>
<accession>A0ABU8F3W9</accession>